<sequence length="224" mass="24389">MIFLGSCGPATPERTVTPAGLIMGFDLSETALGPEPARELLKQIRTNGGNYLRLDVSNYGPQELRDLLTAAAKAGVSLDTVGILPPGLLVDGIAQFNRQVLEGGRGGVYRKLTQSRLNSLRALRTVERYIDFSGQDASPDLLAVDNPSEAVAAADTLGNYVIYIPTTGRVTIRLPENEQVRRRVTVIGHLGTQRSETLNPPYDREFSLLSNDERGGWMVITRLP</sequence>
<dbReference type="AlphaFoldDB" id="A0A840E8G0"/>
<dbReference type="RefSeq" id="WP_183494310.1">
    <property type="nucleotide sequence ID" value="NZ_JACIFF010000001.1"/>
</dbReference>
<comment type="caution">
    <text evidence="1">The sequence shown here is derived from an EMBL/GenBank/DDBJ whole genome shotgun (WGS) entry which is preliminary data.</text>
</comment>
<protein>
    <submittedName>
        <fullName evidence="1">Uncharacterized protein</fullName>
    </submittedName>
</protein>
<proteinExistence type="predicted"/>
<organism evidence="1 2">
    <name type="scientific">Neolewinella aquimaris</name>
    <dbReference type="NCBI Taxonomy" id="1835722"/>
    <lineage>
        <taxon>Bacteria</taxon>
        <taxon>Pseudomonadati</taxon>
        <taxon>Bacteroidota</taxon>
        <taxon>Saprospiria</taxon>
        <taxon>Saprospirales</taxon>
        <taxon>Lewinellaceae</taxon>
        <taxon>Neolewinella</taxon>
    </lineage>
</organism>
<name>A0A840E8G0_9BACT</name>
<dbReference type="EMBL" id="JACIFF010000001">
    <property type="protein sequence ID" value="MBB4078079.1"/>
    <property type="molecule type" value="Genomic_DNA"/>
</dbReference>
<evidence type="ECO:0000313" key="2">
    <source>
        <dbReference type="Proteomes" id="UP000576209"/>
    </source>
</evidence>
<dbReference type="Proteomes" id="UP000576209">
    <property type="component" value="Unassembled WGS sequence"/>
</dbReference>
<keyword evidence="2" id="KW-1185">Reference proteome</keyword>
<evidence type="ECO:0000313" key="1">
    <source>
        <dbReference type="EMBL" id="MBB4078079.1"/>
    </source>
</evidence>
<reference evidence="1 2" key="1">
    <citation type="submission" date="2020-08" db="EMBL/GenBank/DDBJ databases">
        <title>Genomic Encyclopedia of Type Strains, Phase IV (KMG-IV): sequencing the most valuable type-strain genomes for metagenomic binning, comparative biology and taxonomic classification.</title>
        <authorList>
            <person name="Goeker M."/>
        </authorList>
    </citation>
    <scope>NUCLEOTIDE SEQUENCE [LARGE SCALE GENOMIC DNA]</scope>
    <source>
        <strain evidence="1 2">DSM 105137</strain>
    </source>
</reference>
<accession>A0A840E8G0</accession>
<gene>
    <name evidence="1" type="ORF">GGR28_000680</name>
</gene>